<feature type="transmembrane region" description="Helical" evidence="1">
    <location>
        <begin position="38"/>
        <end position="56"/>
    </location>
</feature>
<accession>A0A0A0RNG7</accession>
<organism evidence="2 3">
    <name type="scientific">Bacillus phage Moonbeam</name>
    <dbReference type="NCBI Taxonomy" id="1540091"/>
    <lineage>
        <taxon>Viruses</taxon>
        <taxon>Duplodnaviria</taxon>
        <taxon>Heunggongvirae</taxon>
        <taxon>Uroviricota</taxon>
        <taxon>Caudoviricetes</taxon>
        <taxon>Herelleviridae</taxon>
        <taxon>Bastillevirinae</taxon>
        <taxon>Moonbeamvirus</taxon>
        <taxon>Moonbeamvirus moonbeam</taxon>
    </lineage>
</organism>
<sequence>MTNWLVSILIVLGISSIPAIVTLTLTVKHGYELGTPDYIGMVCVALFLISCVFAVHEVTFGGGK</sequence>
<gene>
    <name evidence="2" type="ORF">CPT_Moonbeam149</name>
</gene>
<dbReference type="RefSeq" id="YP_009151712.1">
    <property type="nucleotide sequence ID" value="NC_027374.1"/>
</dbReference>
<dbReference type="Proteomes" id="UP000030207">
    <property type="component" value="Segment"/>
</dbReference>
<dbReference type="EMBL" id="KM236246">
    <property type="protein sequence ID" value="AIW03547.1"/>
    <property type="molecule type" value="Genomic_DNA"/>
</dbReference>
<evidence type="ECO:0000313" key="2">
    <source>
        <dbReference type="EMBL" id="AIW03547.1"/>
    </source>
</evidence>
<evidence type="ECO:0000256" key="1">
    <source>
        <dbReference type="SAM" id="Phobius"/>
    </source>
</evidence>
<name>A0A0A0RNG7_9CAUD</name>
<keyword evidence="1" id="KW-0812">Transmembrane</keyword>
<reference evidence="2 3" key="1">
    <citation type="submission" date="2014-07" db="EMBL/GenBank/DDBJ databases">
        <title>Complete Genome of Bacillus megaterium Myophage Moonbeam.</title>
        <authorList>
            <person name="Cadungog J.N."/>
            <person name="Khatemi B.E."/>
            <person name="Hernandez A.C."/>
            <person name="Everett G.F.K."/>
        </authorList>
    </citation>
    <scope>NUCLEOTIDE SEQUENCE [LARGE SCALE GENOMIC DNA]</scope>
</reference>
<dbReference type="GeneID" id="24608124"/>
<evidence type="ECO:0000313" key="3">
    <source>
        <dbReference type="Proteomes" id="UP000030207"/>
    </source>
</evidence>
<keyword evidence="1" id="KW-0472">Membrane</keyword>
<dbReference type="KEGG" id="vg:24608124"/>
<keyword evidence="1" id="KW-1133">Transmembrane helix</keyword>
<feature type="transmembrane region" description="Helical" evidence="1">
    <location>
        <begin position="6"/>
        <end position="26"/>
    </location>
</feature>
<proteinExistence type="predicted"/>
<keyword evidence="3" id="KW-1185">Reference proteome</keyword>
<protein>
    <submittedName>
        <fullName evidence="2">Uncharacterized protein</fullName>
    </submittedName>
</protein>